<comment type="cofactor">
    <cofactor evidence="6">
        <name>Fe cation</name>
        <dbReference type="ChEBI" id="CHEBI:24875"/>
    </cofactor>
    <text evidence="6">Binds 2 iron ions per subunit.</text>
</comment>
<dbReference type="InterPro" id="IPR024927">
    <property type="entry name" value="Acid_PPase"/>
</dbReference>
<feature type="glycosylation site" description="N-linked (GlcNAc...) asparagine" evidence="8">
    <location>
        <position position="146"/>
    </location>
</feature>
<dbReference type="InterPro" id="IPR051558">
    <property type="entry name" value="Metallophosphoesterase_PAP"/>
</dbReference>
<dbReference type="PANTHER" id="PTHR10161">
    <property type="entry name" value="TARTRATE-RESISTANT ACID PHOSPHATASE TYPE 5"/>
    <property type="match status" value="1"/>
</dbReference>
<feature type="disulfide bond" evidence="7">
    <location>
        <begin position="193"/>
        <end position="243"/>
    </location>
</feature>
<protein>
    <recommendedName>
        <fullName evidence="2 5">acid phosphatase</fullName>
        <ecNumber evidence="2 5">3.1.3.2</ecNumber>
    </recommendedName>
</protein>
<feature type="binding site" evidence="6">
    <location>
        <position position="229"/>
    </location>
    <ligand>
        <name>Fe cation</name>
        <dbReference type="ChEBI" id="CHEBI:24875"/>
        <label>2</label>
    </ligand>
</feature>
<reference evidence="10" key="1">
    <citation type="submission" date="2021-01" db="EMBL/GenBank/DDBJ databases">
        <authorList>
            <person name="Corre E."/>
            <person name="Pelletier E."/>
            <person name="Niang G."/>
            <person name="Scheremetjew M."/>
            <person name="Finn R."/>
            <person name="Kale V."/>
            <person name="Holt S."/>
            <person name="Cochrane G."/>
            <person name="Meng A."/>
            <person name="Brown T."/>
            <person name="Cohen L."/>
        </authorList>
    </citation>
    <scope>NUCLEOTIDE SEQUENCE</scope>
    <source>
        <strain evidence="10">CCMP645</strain>
    </source>
</reference>
<evidence type="ECO:0000256" key="8">
    <source>
        <dbReference type="PIRSR" id="PIRSR000898-3"/>
    </source>
</evidence>
<evidence type="ECO:0000256" key="2">
    <source>
        <dbReference type="ARBA" id="ARBA00012646"/>
    </source>
</evidence>
<gene>
    <name evidence="10" type="ORF">PCAR00345_LOCUS6350</name>
</gene>
<evidence type="ECO:0000256" key="3">
    <source>
        <dbReference type="ARBA" id="ARBA00022729"/>
    </source>
</evidence>
<dbReference type="Gene3D" id="3.60.21.10">
    <property type="match status" value="1"/>
</dbReference>
<evidence type="ECO:0000256" key="1">
    <source>
        <dbReference type="ARBA" id="ARBA00000032"/>
    </source>
</evidence>
<dbReference type="PANTHER" id="PTHR10161:SF14">
    <property type="entry name" value="TARTRATE-RESISTANT ACID PHOSPHATASE TYPE 5"/>
    <property type="match status" value="1"/>
</dbReference>
<proteinExistence type="predicted"/>
<keyword evidence="5 6" id="KW-0408">Iron</keyword>
<evidence type="ECO:0000259" key="9">
    <source>
        <dbReference type="Pfam" id="PF00149"/>
    </source>
</evidence>
<dbReference type="GO" id="GO:0046872">
    <property type="term" value="F:metal ion binding"/>
    <property type="evidence" value="ECO:0007669"/>
    <property type="project" value="UniProtKB-KW"/>
</dbReference>
<dbReference type="InterPro" id="IPR029052">
    <property type="entry name" value="Metallo-depent_PP-like"/>
</dbReference>
<feature type="domain" description="Calcineurin-like phosphoesterase" evidence="9">
    <location>
        <begin position="56"/>
        <end position="267"/>
    </location>
</feature>
<feature type="binding site" evidence="6">
    <location>
        <position position="264"/>
    </location>
    <ligand>
        <name>Fe cation</name>
        <dbReference type="ChEBI" id="CHEBI:24875"/>
        <label>2</label>
    </ligand>
</feature>
<accession>A0A7S4B4H1</accession>
<dbReference type="SUPFAM" id="SSF56300">
    <property type="entry name" value="Metallo-dependent phosphatases"/>
    <property type="match status" value="1"/>
</dbReference>
<keyword evidence="7" id="KW-1015">Disulfide bond</keyword>
<evidence type="ECO:0000256" key="5">
    <source>
        <dbReference type="PIRNR" id="PIRNR000898"/>
    </source>
</evidence>
<feature type="binding site" evidence="6">
    <location>
        <position position="103"/>
    </location>
    <ligand>
        <name>Fe cation</name>
        <dbReference type="ChEBI" id="CHEBI:24875"/>
        <label>1</label>
    </ligand>
</feature>
<dbReference type="InterPro" id="IPR004843">
    <property type="entry name" value="Calcineurin-like_PHP"/>
</dbReference>
<name>A0A7S4B4H1_CHRCT</name>
<dbReference type="AlphaFoldDB" id="A0A7S4B4H1"/>
<feature type="binding site" evidence="6">
    <location>
        <position position="62"/>
    </location>
    <ligand>
        <name>Fe cation</name>
        <dbReference type="ChEBI" id="CHEBI:24875"/>
        <label>1</label>
    </ligand>
</feature>
<keyword evidence="4 5" id="KW-0378">Hydrolase</keyword>
<feature type="binding site" evidence="6">
    <location>
        <position position="100"/>
    </location>
    <ligand>
        <name>Fe cation</name>
        <dbReference type="ChEBI" id="CHEBI:24875"/>
        <label>2</label>
    </ligand>
</feature>
<evidence type="ECO:0000256" key="4">
    <source>
        <dbReference type="ARBA" id="ARBA00022801"/>
    </source>
</evidence>
<dbReference type="EMBL" id="HBIZ01010731">
    <property type="protein sequence ID" value="CAE0753763.1"/>
    <property type="molecule type" value="Transcribed_RNA"/>
</dbReference>
<sequence>MTNPRKPPQGTRAASRSAVRSCLGESIATRQGLRSRVGPRARAFASARASRAAALHFLVVSDWGGLPVWPWVTPAQIGVADAMGRIASRHNSKFALSLGDHFYFSGVRDEKDPRFRRTFERAFRAPSLLAPGFFRVVAGNHDHDGNISAQLAYASRRNSRWYYPALQYAWRESVPSGDGAVVAFVLIDTVLLCGMPRQPPPADAETHWRWLAKALEDAQDADFLVVGGHYPVHSPASHGPNKCLQRRLLPLLTKYSVDVYFSGHDHALFHVCASAGNAVQFHGVGAGFTTTSSQKHLRTCAKQLRFHHRGVKRPLNAFSGGFAGVSVNASAISVVHYDASGKRLYAHSKQRTRTPAKVVLQL</sequence>
<dbReference type="Pfam" id="PF00149">
    <property type="entry name" value="Metallophos"/>
    <property type="match status" value="1"/>
</dbReference>
<evidence type="ECO:0000256" key="7">
    <source>
        <dbReference type="PIRSR" id="PIRSR000898-2"/>
    </source>
</evidence>
<feature type="binding site" evidence="6">
    <location>
        <position position="140"/>
    </location>
    <ligand>
        <name>Fe cation</name>
        <dbReference type="ChEBI" id="CHEBI:24875"/>
        <label>2</label>
    </ligand>
</feature>
<keyword evidence="6" id="KW-0479">Metal-binding</keyword>
<dbReference type="EC" id="3.1.3.2" evidence="2 5"/>
<evidence type="ECO:0000313" key="10">
    <source>
        <dbReference type="EMBL" id="CAE0753763.1"/>
    </source>
</evidence>
<dbReference type="PIRSF" id="PIRSF000898">
    <property type="entry name" value="Acid_Ptase_5"/>
    <property type="match status" value="1"/>
</dbReference>
<feature type="binding site" evidence="6">
    <location>
        <position position="100"/>
    </location>
    <ligand>
        <name>Fe cation</name>
        <dbReference type="ChEBI" id="CHEBI:24875"/>
        <label>1</label>
    </ligand>
</feature>
<comment type="catalytic activity">
    <reaction evidence="1 5">
        <text>a phosphate monoester + H2O = an alcohol + phosphate</text>
        <dbReference type="Rhea" id="RHEA:15017"/>
        <dbReference type="ChEBI" id="CHEBI:15377"/>
        <dbReference type="ChEBI" id="CHEBI:30879"/>
        <dbReference type="ChEBI" id="CHEBI:43474"/>
        <dbReference type="ChEBI" id="CHEBI:67140"/>
        <dbReference type="EC" id="3.1.3.2"/>
    </reaction>
</comment>
<feature type="binding site" evidence="6">
    <location>
        <position position="266"/>
    </location>
    <ligand>
        <name>Fe cation</name>
        <dbReference type="ChEBI" id="CHEBI:24875"/>
        <label>1</label>
    </ligand>
</feature>
<dbReference type="GO" id="GO:0003993">
    <property type="term" value="F:acid phosphatase activity"/>
    <property type="evidence" value="ECO:0007669"/>
    <property type="project" value="UniProtKB-UniRule"/>
</dbReference>
<evidence type="ECO:0000256" key="6">
    <source>
        <dbReference type="PIRSR" id="PIRSR000898-1"/>
    </source>
</evidence>
<organism evidence="10">
    <name type="scientific">Chrysotila carterae</name>
    <name type="common">Marine alga</name>
    <name type="synonym">Syracosphaera carterae</name>
    <dbReference type="NCBI Taxonomy" id="13221"/>
    <lineage>
        <taxon>Eukaryota</taxon>
        <taxon>Haptista</taxon>
        <taxon>Haptophyta</taxon>
        <taxon>Prymnesiophyceae</taxon>
        <taxon>Isochrysidales</taxon>
        <taxon>Isochrysidaceae</taxon>
        <taxon>Chrysotila</taxon>
    </lineage>
</organism>
<keyword evidence="3" id="KW-0732">Signal</keyword>
<dbReference type="CDD" id="cd07378">
    <property type="entry name" value="MPP_ACP5"/>
    <property type="match status" value="1"/>
</dbReference>